<gene>
    <name evidence="1" type="ORF">EgrG_000084900</name>
</gene>
<protein>
    <submittedName>
        <fullName evidence="3">Glutamine amidotransferase type-2 domain-containing protein</fullName>
    </submittedName>
</protein>
<reference evidence="1" key="2">
    <citation type="submission" date="2014-06" db="EMBL/GenBank/DDBJ databases">
        <authorList>
            <person name="Aslett M."/>
        </authorList>
    </citation>
    <scope>NUCLEOTIDE SEQUENCE</scope>
</reference>
<evidence type="ECO:0000313" key="1">
    <source>
        <dbReference type="EMBL" id="CDS23337.1"/>
    </source>
</evidence>
<organism evidence="1">
    <name type="scientific">Echinococcus granulosus</name>
    <name type="common">Hydatid tapeworm</name>
    <dbReference type="NCBI Taxonomy" id="6210"/>
    <lineage>
        <taxon>Eukaryota</taxon>
        <taxon>Metazoa</taxon>
        <taxon>Spiralia</taxon>
        <taxon>Lophotrochozoa</taxon>
        <taxon>Platyhelminthes</taxon>
        <taxon>Cestoda</taxon>
        <taxon>Eucestoda</taxon>
        <taxon>Cyclophyllidea</taxon>
        <taxon>Taeniidae</taxon>
        <taxon>Echinococcus</taxon>
        <taxon>Echinococcus granulosus group</taxon>
    </lineage>
</organism>
<dbReference type="WBParaSite" id="EgrG_000084900">
    <property type="protein sequence ID" value="EgrG_000084900"/>
    <property type="gene ID" value="EgrG_000084900"/>
</dbReference>
<sequence length="71" mass="7587">MSPFGVLACRTVCLSSPSLMNGALLVHNGEAFLALLAVREELGRIRRIANCVTDQQGLELVLSPGSTWMDG</sequence>
<proteinExistence type="predicted"/>
<name>A0A068X080_ECHGR</name>
<accession>A0A068X080</accession>
<dbReference type="Proteomes" id="UP000492820">
    <property type="component" value="Unassembled WGS sequence"/>
</dbReference>
<reference evidence="3" key="3">
    <citation type="submission" date="2020-10" db="UniProtKB">
        <authorList>
            <consortium name="WormBaseParasite"/>
        </authorList>
    </citation>
    <scope>IDENTIFICATION</scope>
</reference>
<reference evidence="1 2" key="1">
    <citation type="journal article" date="2013" name="Nature">
        <title>The genomes of four tapeworm species reveal adaptations to parasitism.</title>
        <authorList>
            <person name="Tsai I.J."/>
            <person name="Zarowiecki M."/>
            <person name="Holroyd N."/>
            <person name="Garciarrubio A."/>
            <person name="Sanchez-Flores A."/>
            <person name="Brooks K.L."/>
            <person name="Tracey A."/>
            <person name="Bobes R.J."/>
            <person name="Fragoso G."/>
            <person name="Sciutto E."/>
            <person name="Aslett M."/>
            <person name="Beasley H."/>
            <person name="Bennett H.M."/>
            <person name="Cai J."/>
            <person name="Camicia F."/>
            <person name="Clark R."/>
            <person name="Cucher M."/>
            <person name="De Silva N."/>
            <person name="Day T.A."/>
            <person name="Deplazes P."/>
            <person name="Estrada K."/>
            <person name="Fernandez C."/>
            <person name="Holland P.W."/>
            <person name="Hou J."/>
            <person name="Hu S."/>
            <person name="Huckvale T."/>
            <person name="Hung S.S."/>
            <person name="Kamenetzky L."/>
            <person name="Keane J.A."/>
            <person name="Kiss F."/>
            <person name="Koziol U."/>
            <person name="Lambert O."/>
            <person name="Liu K."/>
            <person name="Luo X."/>
            <person name="Luo Y."/>
            <person name="Macchiaroli N."/>
            <person name="Nichol S."/>
            <person name="Paps J."/>
            <person name="Parkinson J."/>
            <person name="Pouchkina-Stantcheva N."/>
            <person name="Riddiford N."/>
            <person name="Rosenzvit M."/>
            <person name="Salinas G."/>
            <person name="Wasmuth J.D."/>
            <person name="Zamanian M."/>
            <person name="Zheng Y."/>
            <person name="Cai X."/>
            <person name="Soberon X."/>
            <person name="Olson P.D."/>
            <person name="Laclette J.P."/>
            <person name="Brehm K."/>
            <person name="Berriman M."/>
            <person name="Garciarrubio A."/>
            <person name="Bobes R.J."/>
            <person name="Fragoso G."/>
            <person name="Sanchez-Flores A."/>
            <person name="Estrada K."/>
            <person name="Cevallos M.A."/>
            <person name="Morett E."/>
            <person name="Gonzalez V."/>
            <person name="Portillo T."/>
            <person name="Ochoa-Leyva A."/>
            <person name="Jose M.V."/>
            <person name="Sciutto E."/>
            <person name="Landa A."/>
            <person name="Jimenez L."/>
            <person name="Valdes V."/>
            <person name="Carrero J.C."/>
            <person name="Larralde C."/>
            <person name="Morales-Montor J."/>
            <person name="Limon-Lason J."/>
            <person name="Soberon X."/>
            <person name="Laclette J.P."/>
        </authorList>
    </citation>
    <scope>NUCLEOTIDE SEQUENCE [LARGE SCALE GENOMIC DNA]</scope>
</reference>
<dbReference type="AlphaFoldDB" id="A0A068X080"/>
<evidence type="ECO:0000313" key="2">
    <source>
        <dbReference type="Proteomes" id="UP000492820"/>
    </source>
</evidence>
<evidence type="ECO:0000313" key="3">
    <source>
        <dbReference type="WBParaSite" id="EgrG_000084900"/>
    </source>
</evidence>
<dbReference type="EMBL" id="LK028590">
    <property type="protein sequence ID" value="CDS23337.1"/>
    <property type="molecule type" value="Genomic_DNA"/>
</dbReference>